<comment type="similarity">
    <text evidence="9">Belongs to the 3-HAO family.</text>
</comment>
<feature type="binding site" evidence="9">
    <location>
        <position position="93"/>
    </location>
    <ligand>
        <name>Fe cation</name>
        <dbReference type="ChEBI" id="CHEBI:24875"/>
        <note>catalytic</note>
    </ligand>
</feature>
<keyword evidence="12" id="KW-1185">Reference proteome</keyword>
<feature type="compositionally biased region" description="Polar residues" evidence="10">
    <location>
        <begin position="178"/>
        <end position="187"/>
    </location>
</feature>
<feature type="binding site" evidence="9">
    <location>
        <position position="48"/>
    </location>
    <ligand>
        <name>Fe cation</name>
        <dbReference type="ChEBI" id="CHEBI:24875"/>
        <note>catalytic</note>
    </ligand>
</feature>
<organism evidence="11 12">
    <name type="scientific">Epichloe festucae (strain Fl1)</name>
    <dbReference type="NCBI Taxonomy" id="877507"/>
    <lineage>
        <taxon>Eukaryota</taxon>
        <taxon>Fungi</taxon>
        <taxon>Dikarya</taxon>
        <taxon>Ascomycota</taxon>
        <taxon>Pezizomycotina</taxon>
        <taxon>Sordariomycetes</taxon>
        <taxon>Hypocreomycetidae</taxon>
        <taxon>Hypocreales</taxon>
        <taxon>Clavicipitaceae</taxon>
        <taxon>Epichloe</taxon>
    </lineage>
</organism>
<evidence type="ECO:0000256" key="9">
    <source>
        <dbReference type="HAMAP-Rule" id="MF_03019"/>
    </source>
</evidence>
<dbReference type="Pfam" id="PF06052">
    <property type="entry name" value="3-HAO"/>
    <property type="match status" value="1"/>
</dbReference>
<feature type="binding site" evidence="9">
    <location>
        <position position="54"/>
    </location>
    <ligand>
        <name>substrate</name>
    </ligand>
</feature>
<dbReference type="EC" id="1.13.11.6" evidence="9"/>
<feature type="region of interest" description="Disordered" evidence="10">
    <location>
        <begin position="175"/>
        <end position="195"/>
    </location>
</feature>
<feature type="binding site" evidence="9">
    <location>
        <position position="164"/>
    </location>
    <ligand>
        <name>a divalent metal cation</name>
        <dbReference type="ChEBI" id="CHEBI:60240"/>
    </ligand>
</feature>
<evidence type="ECO:0000256" key="5">
    <source>
        <dbReference type="ARBA" id="ARBA00022723"/>
    </source>
</evidence>
<dbReference type="Proteomes" id="UP000594364">
    <property type="component" value="Chromosome 3"/>
</dbReference>
<dbReference type="GO" id="GO:0043420">
    <property type="term" value="P:anthranilate metabolic process"/>
    <property type="evidence" value="ECO:0007669"/>
    <property type="project" value="UniProtKB-UniRule"/>
</dbReference>
<dbReference type="FunFam" id="2.60.120.10:FF:000093">
    <property type="entry name" value="3-hydroxyanthranilate 3,4-dioxygenase"/>
    <property type="match status" value="1"/>
</dbReference>
<comment type="cofactor">
    <cofactor evidence="1 9">
        <name>Fe(2+)</name>
        <dbReference type="ChEBI" id="CHEBI:29033"/>
    </cofactor>
</comment>
<feature type="binding site" evidence="9">
    <location>
        <position position="125"/>
    </location>
    <ligand>
        <name>a divalent metal cation</name>
        <dbReference type="ChEBI" id="CHEBI:60240"/>
    </ligand>
</feature>
<comment type="pathway">
    <text evidence="9">Cofactor biosynthesis; NAD(+) biosynthesis; quinolinate from L-kynurenine: step 3/3.</text>
</comment>
<comment type="function">
    <text evidence="2 9">Catalyzes the oxidative ring opening of 3-hydroxyanthranilate to 2-amino-3-carboxymuconate semialdehyde, which spontaneously cyclizes to quinolinate.</text>
</comment>
<evidence type="ECO:0000256" key="1">
    <source>
        <dbReference type="ARBA" id="ARBA00001954"/>
    </source>
</evidence>
<dbReference type="GO" id="GO:0034354">
    <property type="term" value="P:'de novo' NAD+ biosynthetic process from L-tryptophan"/>
    <property type="evidence" value="ECO:0007669"/>
    <property type="project" value="UniProtKB-UniRule"/>
</dbReference>
<keyword evidence="5 9" id="KW-0479">Metal-binding</keyword>
<evidence type="ECO:0000256" key="10">
    <source>
        <dbReference type="SAM" id="MobiDB-lite"/>
    </source>
</evidence>
<dbReference type="PANTHER" id="PTHR15497:SF1">
    <property type="entry name" value="3-HYDROXYANTHRANILATE 3,4-DIOXYGENASE"/>
    <property type="match status" value="1"/>
</dbReference>
<dbReference type="UniPathway" id="UPA00253">
    <property type="reaction ID" value="UER00330"/>
</dbReference>
<feature type="binding site" evidence="9">
    <location>
        <position position="97"/>
    </location>
    <ligand>
        <name>substrate</name>
    </ligand>
</feature>
<dbReference type="InterPro" id="IPR010329">
    <property type="entry name" value="3hydroanth_dOase"/>
</dbReference>
<evidence type="ECO:0000256" key="7">
    <source>
        <dbReference type="ARBA" id="ARBA00023002"/>
    </source>
</evidence>
<protein>
    <recommendedName>
        <fullName evidence="9">3-hydroxyanthranilate 3,4-dioxygenase</fullName>
        <ecNumber evidence="9">1.13.11.6</ecNumber>
    </recommendedName>
    <alternativeName>
        <fullName evidence="9">3-hydroxyanthranilate oxygenase</fullName>
        <shortName evidence="9">3-HAO</shortName>
    </alternativeName>
    <alternativeName>
        <fullName evidence="9">3-hydroxyanthranilic acid dioxygenase</fullName>
        <shortName evidence="9">HAD</shortName>
    </alternativeName>
    <alternativeName>
        <fullName evidence="9">Biosynthesis of nicotinic acid protein 1</fullName>
    </alternativeName>
</protein>
<keyword evidence="7 9" id="KW-0560">Oxidoreductase</keyword>
<keyword evidence="3 9" id="KW-0963">Cytoplasm</keyword>
<dbReference type="CDD" id="cd06123">
    <property type="entry name" value="cupin_HAO"/>
    <property type="match status" value="1"/>
</dbReference>
<feature type="binding site" evidence="9">
    <location>
        <position position="44"/>
    </location>
    <ligand>
        <name>O2</name>
        <dbReference type="ChEBI" id="CHEBI:15379"/>
    </ligand>
</feature>
<dbReference type="GO" id="GO:0005737">
    <property type="term" value="C:cytoplasm"/>
    <property type="evidence" value="ECO:0007669"/>
    <property type="project" value="UniProtKB-SubCell"/>
</dbReference>
<dbReference type="NCBIfam" id="TIGR03037">
    <property type="entry name" value="anthran_nbaC"/>
    <property type="match status" value="1"/>
</dbReference>
<dbReference type="GO" id="GO:0008198">
    <property type="term" value="F:ferrous iron binding"/>
    <property type="evidence" value="ECO:0007669"/>
    <property type="project" value="UniProtKB-UniRule"/>
</dbReference>
<dbReference type="GO" id="GO:0019805">
    <property type="term" value="P:quinolinate biosynthetic process"/>
    <property type="evidence" value="ECO:0007669"/>
    <property type="project" value="UniProtKB-UniRule"/>
</dbReference>
<name>A0A7S9PVW2_EPIFF</name>
<evidence type="ECO:0000313" key="11">
    <source>
        <dbReference type="EMBL" id="QPH00929.1"/>
    </source>
</evidence>
<gene>
    <name evidence="9 11" type="primary">BNA1</name>
    <name evidence="11" type="ORF">C2857_005043</name>
</gene>
<feature type="binding site" evidence="9">
    <location>
        <position position="161"/>
    </location>
    <ligand>
        <name>a divalent metal cation</name>
        <dbReference type="ChEBI" id="CHEBI:60240"/>
    </ligand>
</feature>
<evidence type="ECO:0000256" key="4">
    <source>
        <dbReference type="ARBA" id="ARBA00022642"/>
    </source>
</evidence>
<proteinExistence type="inferred from homology"/>
<accession>A0A7S9PVW2</accession>
<reference evidence="11 12" key="1">
    <citation type="journal article" date="2018" name="PLoS Genet.">
        <title>Repeat elements organise 3D genome structure and mediate transcription in the filamentous fungus Epichloe festucae.</title>
        <authorList>
            <person name="Winter D.J."/>
            <person name="Ganley A.R.D."/>
            <person name="Young C.A."/>
            <person name="Liachko I."/>
            <person name="Schardl C.L."/>
            <person name="Dupont P.Y."/>
            <person name="Berry D."/>
            <person name="Ram A."/>
            <person name="Scott B."/>
            <person name="Cox M.P."/>
        </authorList>
    </citation>
    <scope>NUCLEOTIDE SEQUENCE [LARGE SCALE GENOMIC DNA]</scope>
    <source>
        <strain evidence="11 12">Fl1</strain>
    </source>
</reference>
<evidence type="ECO:0000256" key="6">
    <source>
        <dbReference type="ARBA" id="ARBA00022964"/>
    </source>
</evidence>
<dbReference type="OrthoDB" id="204928at2759"/>
<dbReference type="PANTHER" id="PTHR15497">
    <property type="entry name" value="3-HYDROXYANTHRANILATE 3,4-DIOXYGENASE"/>
    <property type="match status" value="1"/>
</dbReference>
<dbReference type="GO" id="GO:0006569">
    <property type="term" value="P:L-tryptophan catabolic process"/>
    <property type="evidence" value="ECO:0007669"/>
    <property type="project" value="UniProtKB-UniRule"/>
</dbReference>
<evidence type="ECO:0000256" key="2">
    <source>
        <dbReference type="ARBA" id="ARBA00002752"/>
    </source>
</evidence>
<dbReference type="InterPro" id="IPR011051">
    <property type="entry name" value="RmlC_Cupin_sf"/>
</dbReference>
<evidence type="ECO:0000256" key="8">
    <source>
        <dbReference type="ARBA" id="ARBA00023004"/>
    </source>
</evidence>
<dbReference type="EMBL" id="CP031387">
    <property type="protein sequence ID" value="QPH00929.1"/>
    <property type="molecule type" value="Genomic_DNA"/>
</dbReference>
<evidence type="ECO:0000313" key="12">
    <source>
        <dbReference type="Proteomes" id="UP000594364"/>
    </source>
</evidence>
<dbReference type="Gene3D" id="2.60.120.10">
    <property type="entry name" value="Jelly Rolls"/>
    <property type="match status" value="1"/>
</dbReference>
<dbReference type="HAMAP" id="MF_00825">
    <property type="entry name" value="3_HAO"/>
    <property type="match status" value="1"/>
</dbReference>
<feature type="binding site" evidence="9">
    <location>
        <position position="107"/>
    </location>
    <ligand>
        <name>substrate</name>
    </ligand>
</feature>
<dbReference type="GO" id="GO:0000334">
    <property type="term" value="F:3-hydroxyanthranilate 3,4-dioxygenase activity"/>
    <property type="evidence" value="ECO:0007669"/>
    <property type="project" value="UniProtKB-UniRule"/>
</dbReference>
<feature type="binding site" evidence="9">
    <location>
        <position position="54"/>
    </location>
    <ligand>
        <name>Fe cation</name>
        <dbReference type="ChEBI" id="CHEBI:24875"/>
        <note>catalytic</note>
    </ligand>
</feature>
<keyword evidence="6 9" id="KW-0223">Dioxygenase</keyword>
<comment type="catalytic activity">
    <reaction evidence="9">
        <text>3-hydroxyanthranilate + O2 = (2Z,4Z)-2-amino-3-carboxymuconate 6-semialdehyde</text>
        <dbReference type="Rhea" id="RHEA:17953"/>
        <dbReference type="ChEBI" id="CHEBI:15379"/>
        <dbReference type="ChEBI" id="CHEBI:36559"/>
        <dbReference type="ChEBI" id="CHEBI:77612"/>
        <dbReference type="EC" id="1.13.11.6"/>
    </reaction>
</comment>
<keyword evidence="4 9" id="KW-0662">Pyridine nucleotide biosynthesis</keyword>
<dbReference type="InterPro" id="IPR014710">
    <property type="entry name" value="RmlC-like_jellyroll"/>
</dbReference>
<sequence>MLGPPVNLPKWLDENAHLLQPPINNYCVYNEDLTVMIVGGPNARSDYHINPTPEWFYQYRGAMMLKVLDHDGVFRDVTIREGDMFLLPPDTPHNPVRFANTVGVVLEQRRPAGSVDRLRWYCATCPGGVVVHEAAFGCTDLGTQLEAAVNDFKSDEEKRRCGACGDLADWAHRPGSISDPNLTSKWTQGEGVTEE</sequence>
<dbReference type="SUPFAM" id="SSF51182">
    <property type="entry name" value="RmlC-like cupins"/>
    <property type="match status" value="1"/>
</dbReference>
<evidence type="ECO:0000256" key="3">
    <source>
        <dbReference type="ARBA" id="ARBA00022490"/>
    </source>
</evidence>
<keyword evidence="8 9" id="KW-0408">Iron</keyword>
<comment type="subcellular location">
    <subcellularLocation>
        <location evidence="9">Cytoplasm</location>
    </subcellularLocation>
</comment>
<feature type="binding site" evidence="9">
    <location>
        <position position="122"/>
    </location>
    <ligand>
        <name>a divalent metal cation</name>
        <dbReference type="ChEBI" id="CHEBI:60240"/>
    </ligand>
</feature>
<dbReference type="AlphaFoldDB" id="A0A7S9PVW2"/>